<comment type="caution">
    <text evidence="2">The sequence shown here is derived from an EMBL/GenBank/DDBJ whole genome shotgun (WGS) entry which is preliminary data.</text>
</comment>
<feature type="compositionally biased region" description="Polar residues" evidence="1">
    <location>
        <begin position="228"/>
        <end position="241"/>
    </location>
</feature>
<name>A0A1V6PLW0_9EURO</name>
<dbReference type="EMBL" id="MDYN01000101">
    <property type="protein sequence ID" value="OQD77998.1"/>
    <property type="molecule type" value="Genomic_DNA"/>
</dbReference>
<sequence length="312" mass="34309">MTKKGTPCKYSIKVEDTKIGHQKLTTLAREPFDLSALQTKLCDVAREFLCARWHRQRQAEQLGQQWYEAAVRNQARVLQESGVASPLVDSHTSQDHVPSASRRRLAEFNNANRPPPGRGIRQVSPVSLSDSIEPAQSANSFVTPAMLRTNNVPWQVSPARPAVLLSATNILAGFQKLMLQSLKPSVQVPSIEVDSIDCVFCLTEDEEHANDRNQGALEALIRPSLVSSDAETHSVLTSSETSPDREHVTARDSSPSDPHQSHPRQRSVESPGVSVERSGARRSARLAGVHLPRASSASTPLRRSARLNSRRT</sequence>
<reference evidence="3" key="1">
    <citation type="journal article" date="2017" name="Nat. Microbiol.">
        <title>Global analysis of biosynthetic gene clusters reveals vast potential of secondary metabolite production in Penicillium species.</title>
        <authorList>
            <person name="Nielsen J.C."/>
            <person name="Grijseels S."/>
            <person name="Prigent S."/>
            <person name="Ji B."/>
            <person name="Dainat J."/>
            <person name="Nielsen K.F."/>
            <person name="Frisvad J.C."/>
            <person name="Workman M."/>
            <person name="Nielsen J."/>
        </authorList>
    </citation>
    <scope>NUCLEOTIDE SEQUENCE [LARGE SCALE GENOMIC DNA]</scope>
    <source>
        <strain evidence="3">IBT 31811</strain>
    </source>
</reference>
<feature type="compositionally biased region" description="Basic residues" evidence="1">
    <location>
        <begin position="303"/>
        <end position="312"/>
    </location>
</feature>
<evidence type="ECO:0000313" key="3">
    <source>
        <dbReference type="Proteomes" id="UP000191672"/>
    </source>
</evidence>
<keyword evidence="3" id="KW-1185">Reference proteome</keyword>
<protein>
    <submittedName>
        <fullName evidence="2">Uncharacterized protein</fullName>
    </submittedName>
</protein>
<evidence type="ECO:0000256" key="1">
    <source>
        <dbReference type="SAM" id="MobiDB-lite"/>
    </source>
</evidence>
<proteinExistence type="predicted"/>
<evidence type="ECO:0000313" key="2">
    <source>
        <dbReference type="EMBL" id="OQD77998.1"/>
    </source>
</evidence>
<feature type="region of interest" description="Disordered" evidence="1">
    <location>
        <begin position="228"/>
        <end position="312"/>
    </location>
</feature>
<dbReference type="Proteomes" id="UP000191672">
    <property type="component" value="Unassembled WGS sequence"/>
</dbReference>
<organism evidence="2 3">
    <name type="scientific">Penicillium antarcticum</name>
    <dbReference type="NCBI Taxonomy" id="416450"/>
    <lineage>
        <taxon>Eukaryota</taxon>
        <taxon>Fungi</taxon>
        <taxon>Dikarya</taxon>
        <taxon>Ascomycota</taxon>
        <taxon>Pezizomycotina</taxon>
        <taxon>Eurotiomycetes</taxon>
        <taxon>Eurotiomycetidae</taxon>
        <taxon>Eurotiales</taxon>
        <taxon>Aspergillaceae</taxon>
        <taxon>Penicillium</taxon>
    </lineage>
</organism>
<accession>A0A1V6PLW0</accession>
<gene>
    <name evidence="2" type="ORF">PENANT_c101G11082</name>
</gene>
<feature type="region of interest" description="Disordered" evidence="1">
    <location>
        <begin position="107"/>
        <end position="129"/>
    </location>
</feature>
<dbReference type="AlphaFoldDB" id="A0A1V6PLW0"/>